<evidence type="ECO:0000313" key="2">
    <source>
        <dbReference type="Proteomes" id="UP000231098"/>
    </source>
</evidence>
<evidence type="ECO:0000313" key="1">
    <source>
        <dbReference type="EMBL" id="PIS21178.1"/>
    </source>
</evidence>
<proteinExistence type="predicted"/>
<reference evidence="2" key="1">
    <citation type="submission" date="2017-09" db="EMBL/GenBank/DDBJ databases">
        <title>Depth-based differentiation of microbial function through sediment-hosted aquifers and enrichment of novel symbionts in the deep terrestrial subsurface.</title>
        <authorList>
            <person name="Probst A.J."/>
            <person name="Ladd B."/>
            <person name="Jarett J.K."/>
            <person name="Geller-Mcgrath D.E."/>
            <person name="Sieber C.M.K."/>
            <person name="Emerson J.B."/>
            <person name="Anantharaman K."/>
            <person name="Thomas B.C."/>
            <person name="Malmstrom R."/>
            <person name="Stieglmeier M."/>
            <person name="Klingl A."/>
            <person name="Woyke T."/>
            <person name="Ryan C.M."/>
            <person name="Banfield J.F."/>
        </authorList>
    </citation>
    <scope>NUCLEOTIDE SEQUENCE [LARGE SCALE GENOMIC DNA]</scope>
</reference>
<name>A0A2H0XAQ6_UNCKA</name>
<dbReference type="Proteomes" id="UP000231098">
    <property type="component" value="Unassembled WGS sequence"/>
</dbReference>
<comment type="caution">
    <text evidence="1">The sequence shown here is derived from an EMBL/GenBank/DDBJ whole genome shotgun (WGS) entry which is preliminary data.</text>
</comment>
<sequence>MLDYSGNGNNGTTSARVTGLTWAGRKNGIIGNACMFGGVSGKISIASGATLTTKSARTVSFWLKSTQTTGVGPLVTFEPTSNVGTYVSDSKQRLWLGSHNLRQWADVSAIALGGQWHHWCYTIVGVEQNDIDNAVLRIDNNIIGVLATQKTTTAGYDWLGHSVGGASGFINGSIDEVMIWNRVLTDDEITDLYELDIFIGRTKSNNAIWFGVNF</sequence>
<accession>A0A2H0XAQ6</accession>
<dbReference type="InterPro" id="IPR013320">
    <property type="entry name" value="ConA-like_dom_sf"/>
</dbReference>
<dbReference type="SUPFAM" id="SSF49899">
    <property type="entry name" value="Concanavalin A-like lectins/glucanases"/>
    <property type="match status" value="1"/>
</dbReference>
<dbReference type="AlphaFoldDB" id="A0A2H0XAQ6"/>
<organism evidence="1 2">
    <name type="scientific">candidate division WWE3 bacterium CG08_land_8_20_14_0_20_41_15</name>
    <dbReference type="NCBI Taxonomy" id="1975086"/>
    <lineage>
        <taxon>Bacteria</taxon>
        <taxon>Katanobacteria</taxon>
    </lineage>
</organism>
<dbReference type="Pfam" id="PF13385">
    <property type="entry name" value="Laminin_G_3"/>
    <property type="match status" value="1"/>
</dbReference>
<evidence type="ECO:0008006" key="3">
    <source>
        <dbReference type="Google" id="ProtNLM"/>
    </source>
</evidence>
<dbReference type="Gene3D" id="2.60.120.200">
    <property type="match status" value="1"/>
</dbReference>
<dbReference type="EMBL" id="PEYV01000069">
    <property type="protein sequence ID" value="PIS21178.1"/>
    <property type="molecule type" value="Genomic_DNA"/>
</dbReference>
<protein>
    <recommendedName>
        <fullName evidence="3">LamG-like jellyroll fold domain-containing protein</fullName>
    </recommendedName>
</protein>
<gene>
    <name evidence="1" type="ORF">COT51_04170</name>
</gene>